<dbReference type="EC" id="1.4.1.13" evidence="1"/>
<organism evidence="1 2">
    <name type="scientific">Jejuia pallidilutea</name>
    <dbReference type="NCBI Taxonomy" id="504487"/>
    <lineage>
        <taxon>Bacteria</taxon>
        <taxon>Pseudomonadati</taxon>
        <taxon>Bacteroidota</taxon>
        <taxon>Flavobacteriia</taxon>
        <taxon>Flavobacteriales</taxon>
        <taxon>Flavobacteriaceae</taxon>
        <taxon>Jejuia</taxon>
    </lineage>
</organism>
<keyword evidence="2" id="KW-1185">Reference proteome</keyword>
<dbReference type="EMBL" id="BBNY01000004">
    <property type="protein sequence ID" value="GAL88786.1"/>
    <property type="molecule type" value="Genomic_DNA"/>
</dbReference>
<evidence type="ECO:0000313" key="2">
    <source>
        <dbReference type="Proteomes" id="UP000030184"/>
    </source>
</evidence>
<dbReference type="Gene3D" id="3.40.50.2000">
    <property type="entry name" value="Glycogen Phosphorylase B"/>
    <property type="match status" value="1"/>
</dbReference>
<dbReference type="CDD" id="cd03801">
    <property type="entry name" value="GT4_PimA-like"/>
    <property type="match status" value="1"/>
</dbReference>
<dbReference type="Proteomes" id="UP000030184">
    <property type="component" value="Unassembled WGS sequence"/>
</dbReference>
<dbReference type="AlphaFoldDB" id="A0A098LPG1"/>
<dbReference type="Pfam" id="PF13692">
    <property type="entry name" value="Glyco_trans_1_4"/>
    <property type="match status" value="1"/>
</dbReference>
<keyword evidence="1" id="KW-0560">Oxidoreductase</keyword>
<protein>
    <submittedName>
        <fullName evidence="1">Glutamate synthase [NADPH] large chain</fullName>
        <ecNumber evidence="1">1.4.1.13</ecNumber>
    </submittedName>
</protein>
<dbReference type="SUPFAM" id="SSF53756">
    <property type="entry name" value="UDP-Glycosyltransferase/glycogen phosphorylase"/>
    <property type="match status" value="1"/>
</dbReference>
<evidence type="ECO:0000313" key="1">
    <source>
        <dbReference type="EMBL" id="GAL88786.1"/>
    </source>
</evidence>
<gene>
    <name evidence="1" type="ORF">JCM19538_1221</name>
</gene>
<proteinExistence type="predicted"/>
<reference evidence="2" key="1">
    <citation type="journal article" date="2014" name="Genome Announc.">
        <title>Draft Genome Sequence of Marine Flavobacterium Jejuia pallidilutea Strain 11shimoA1 and Pigmentation Mutants.</title>
        <authorList>
            <person name="Takatani N."/>
            <person name="Nakanishi M."/>
            <person name="Meirelles P."/>
            <person name="Mino S."/>
            <person name="Suda W."/>
            <person name="Oshima K."/>
            <person name="Hattori M."/>
            <person name="Ohkuma M."/>
            <person name="Hosokawa M."/>
            <person name="Miyashita K."/>
            <person name="Thompson F.L."/>
            <person name="Niwa A."/>
            <person name="Sawabe T."/>
            <person name="Sawabe T."/>
        </authorList>
    </citation>
    <scope>NUCLEOTIDE SEQUENCE [LARGE SCALE GENOMIC DNA]</scope>
    <source>
        <strain evidence="2">JCM 19538</strain>
    </source>
</reference>
<name>A0A098LPG1_9FLAO</name>
<accession>A0A098LPG1</accession>
<sequence length="419" mass="47947">MYRYMHEFVANKKLLVIGYVWPEPKSSAAGSRMLQLIDVFLSENYDVTFASPCAKTDNAFHLNAIGVSQQTIALNNSSFDAFIKTLNPSAVLFDRFMMEEQFGWRVAEQCPKAVRILDTEDLHFLRKGRQQAFKVGKSFNKTHLFSDIAKREIASIYRCDLSLIISKAEMEILANTFKVDKSLLLYLPFMIDDILEIDFAKFPKFEERNHFVTIGNFLHEPNYNAVLYLKETIWPLIRKQLPKAELHVYGAYVSEKVNQLHNVKQGFLIKGFADDVNEVMQNAKVCLAPIRFGAGLKGKLVDAMQNGTPVVTTSIGAEGMEELINTCGCIADTPEDFTEKTVNIYKNKLLWDEKSAGTNPVLNQFFNKNKYRKVLVEAIQNTLNHLNEKRQNNFVGQMLMHHSLQSTKYLSKWIEEKNS</sequence>
<dbReference type="GO" id="GO:0004355">
    <property type="term" value="F:glutamate synthase (NADPH) activity"/>
    <property type="evidence" value="ECO:0007669"/>
    <property type="project" value="UniProtKB-EC"/>
</dbReference>
<comment type="caution">
    <text evidence="1">The sequence shown here is derived from an EMBL/GenBank/DDBJ whole genome shotgun (WGS) entry which is preliminary data.</text>
</comment>